<dbReference type="OrthoDB" id="283575at2759"/>
<dbReference type="AlphaFoldDB" id="A0A8S9YVP7"/>
<sequence length="148" mass="15886">MREPRSENQSERTALGDFREKLVNITGSAPGHVLTLFVDNLVYTGNALDPTTVAVISVGTAVIATNVGSTRVAYMEAVHGIEQLTHLSPSPANVILDGVECFAMLLWTIAKHIQIFVETTDSVSTLGILMNSFIDACVNLVSKAKTVK</sequence>
<keyword evidence="2" id="KW-1185">Reference proteome</keyword>
<evidence type="ECO:0000313" key="2">
    <source>
        <dbReference type="Proteomes" id="UP000822476"/>
    </source>
</evidence>
<reference evidence="1" key="1">
    <citation type="submission" date="2019-07" db="EMBL/GenBank/DDBJ databases">
        <title>Annotation for the trematode Paragonimus miyazaki's.</title>
        <authorList>
            <person name="Choi Y.-J."/>
        </authorList>
    </citation>
    <scope>NUCLEOTIDE SEQUENCE</scope>
    <source>
        <strain evidence="1">Japan</strain>
    </source>
</reference>
<proteinExistence type="predicted"/>
<dbReference type="EMBL" id="JTDE01001351">
    <property type="protein sequence ID" value="KAF7259129.1"/>
    <property type="molecule type" value="Genomic_DNA"/>
</dbReference>
<name>A0A8S9YVP7_9TREM</name>
<accession>A0A8S9YVP7</accession>
<dbReference type="Proteomes" id="UP000822476">
    <property type="component" value="Unassembled WGS sequence"/>
</dbReference>
<protein>
    <submittedName>
        <fullName evidence="1">Uncharacterized protein</fullName>
    </submittedName>
</protein>
<comment type="caution">
    <text evidence="1">The sequence shown here is derived from an EMBL/GenBank/DDBJ whole genome shotgun (WGS) entry which is preliminary data.</text>
</comment>
<organism evidence="1 2">
    <name type="scientific">Paragonimus skrjabini miyazakii</name>
    <dbReference type="NCBI Taxonomy" id="59628"/>
    <lineage>
        <taxon>Eukaryota</taxon>
        <taxon>Metazoa</taxon>
        <taxon>Spiralia</taxon>
        <taxon>Lophotrochozoa</taxon>
        <taxon>Platyhelminthes</taxon>
        <taxon>Trematoda</taxon>
        <taxon>Digenea</taxon>
        <taxon>Plagiorchiida</taxon>
        <taxon>Troglotremata</taxon>
        <taxon>Troglotrematidae</taxon>
        <taxon>Paragonimus</taxon>
    </lineage>
</organism>
<evidence type="ECO:0000313" key="1">
    <source>
        <dbReference type="EMBL" id="KAF7259129.1"/>
    </source>
</evidence>
<gene>
    <name evidence="1" type="ORF">EG68_03497</name>
</gene>